<evidence type="ECO:0000259" key="3">
    <source>
        <dbReference type="Pfam" id="PF00171"/>
    </source>
</evidence>
<dbReference type="PROSITE" id="PS00070">
    <property type="entry name" value="ALDEHYDE_DEHYDR_CYS"/>
    <property type="match status" value="1"/>
</dbReference>
<reference evidence="4" key="1">
    <citation type="submission" date="2020-09" db="EMBL/GenBank/DDBJ databases">
        <title>A novel bacterium of genus Paenibacillus, isolated from South China Sea.</title>
        <authorList>
            <person name="Huang H."/>
            <person name="Mo K."/>
            <person name="Hu Y."/>
        </authorList>
    </citation>
    <scope>NUCLEOTIDE SEQUENCE</scope>
    <source>
        <strain evidence="4">IB182496</strain>
    </source>
</reference>
<dbReference type="Pfam" id="PF00171">
    <property type="entry name" value="Aldedh"/>
    <property type="match status" value="1"/>
</dbReference>
<evidence type="ECO:0000313" key="5">
    <source>
        <dbReference type="Proteomes" id="UP000621560"/>
    </source>
</evidence>
<protein>
    <submittedName>
        <fullName evidence="4">NAD-dependent succinate-semialdehyde dehydrogenase</fullName>
    </submittedName>
</protein>
<dbReference type="InterPro" id="IPR016163">
    <property type="entry name" value="Ald_DH_C"/>
</dbReference>
<dbReference type="Gene3D" id="3.40.605.10">
    <property type="entry name" value="Aldehyde Dehydrogenase, Chain A, domain 1"/>
    <property type="match status" value="1"/>
</dbReference>
<evidence type="ECO:0000256" key="2">
    <source>
        <dbReference type="ARBA" id="ARBA00023002"/>
    </source>
</evidence>
<dbReference type="CDD" id="cd07103">
    <property type="entry name" value="ALDH_F5_SSADH_GabD"/>
    <property type="match status" value="1"/>
</dbReference>
<proteinExistence type="inferred from homology"/>
<keyword evidence="5" id="KW-1185">Reference proteome</keyword>
<evidence type="ECO:0000256" key="1">
    <source>
        <dbReference type="ARBA" id="ARBA00009986"/>
    </source>
</evidence>
<name>A0A927BQN9_9BACL</name>
<keyword evidence="2" id="KW-0560">Oxidoreductase</keyword>
<dbReference type="InterPro" id="IPR016161">
    <property type="entry name" value="Ald_DH/histidinol_DH"/>
</dbReference>
<dbReference type="RefSeq" id="WP_190913899.1">
    <property type="nucleotide sequence ID" value="NZ_JACXIZ010000004.1"/>
</dbReference>
<dbReference type="GO" id="GO:0004777">
    <property type="term" value="F:succinate-semialdehyde dehydrogenase (NAD+) activity"/>
    <property type="evidence" value="ECO:0007669"/>
    <property type="project" value="TreeGrafter"/>
</dbReference>
<dbReference type="InterPro" id="IPR050740">
    <property type="entry name" value="Aldehyde_DH_Superfamily"/>
</dbReference>
<dbReference type="PANTHER" id="PTHR43353">
    <property type="entry name" value="SUCCINATE-SEMIALDEHYDE DEHYDROGENASE, MITOCHONDRIAL"/>
    <property type="match status" value="1"/>
</dbReference>
<comment type="similarity">
    <text evidence="1">Belongs to the aldehyde dehydrogenase family.</text>
</comment>
<dbReference type="FunFam" id="3.40.605.10:FF:000005">
    <property type="entry name" value="Succinate-semialdehyde dehydrogenase I"/>
    <property type="match status" value="1"/>
</dbReference>
<comment type="caution">
    <text evidence="4">The sequence shown here is derived from an EMBL/GenBank/DDBJ whole genome shotgun (WGS) entry which is preliminary data.</text>
</comment>
<dbReference type="EMBL" id="JACXIZ010000004">
    <property type="protein sequence ID" value="MBD2843784.1"/>
    <property type="molecule type" value="Genomic_DNA"/>
</dbReference>
<dbReference type="FunFam" id="3.40.309.10:FF:000004">
    <property type="entry name" value="Succinate-semialdehyde dehydrogenase I"/>
    <property type="match status" value="1"/>
</dbReference>
<feature type="domain" description="Aldehyde dehydrogenase" evidence="3">
    <location>
        <begin position="14"/>
        <end position="473"/>
    </location>
</feature>
<dbReference type="PANTHER" id="PTHR43353:SF5">
    <property type="entry name" value="SUCCINATE-SEMIALDEHYDE DEHYDROGENASE, MITOCHONDRIAL"/>
    <property type="match status" value="1"/>
</dbReference>
<gene>
    <name evidence="4" type="ORF">IDH44_01155</name>
</gene>
<organism evidence="4 5">
    <name type="scientific">Paenibacillus sabuli</name>
    <dbReference type="NCBI Taxonomy" id="2772509"/>
    <lineage>
        <taxon>Bacteria</taxon>
        <taxon>Bacillati</taxon>
        <taxon>Bacillota</taxon>
        <taxon>Bacilli</taxon>
        <taxon>Bacillales</taxon>
        <taxon>Paenibacillaceae</taxon>
        <taxon>Paenibacillus</taxon>
    </lineage>
</organism>
<dbReference type="AlphaFoldDB" id="A0A927BQN9"/>
<sequence>MHTWRNLYNGEWKDALSGDTSKVINPATGEQVAVAAYGGAEDAKAAAEAAAAAFPKWAATPAKERAALLHRLADLLERDKDELARLITREMGKPLKEATGEVAISADYLRWNAEEAVRVYGKLIPSPSPDKRLLTLHQPVGPVAAITPWNFPLSMGARKLAPALAAGCTVVHKPAGKTPGAAVRFVELAGEAGFSEGVVNLVMGRSSEIGEALLTHPAIRKVAFTGSTAVGKKLMELAAGQVKKISMELGGHAPFLVFDDADLDAAALGAIGSKFRNAGQTCICANRIYVQASIRDAFLERFEKAARELIVGDGMKDGTTVGPLIDEDALAKVDEQVKDAVDKGATVVLGGKRSESHPEGCFYEPTILAGVNERMTITHEETFGPVAPVYTFETEEEALCKANDTEYGLAAYYYTRDLGRAVRVYEGLQYGIIGCNDAVPTTVEGPFGGWKESGIGREGGPGSLSDFLETKFVSMRLG</sequence>
<dbReference type="InterPro" id="IPR016160">
    <property type="entry name" value="Ald_DH_CS_CYS"/>
</dbReference>
<dbReference type="InterPro" id="IPR015590">
    <property type="entry name" value="Aldehyde_DH_dom"/>
</dbReference>
<dbReference type="GO" id="GO:0009450">
    <property type="term" value="P:gamma-aminobutyric acid catabolic process"/>
    <property type="evidence" value="ECO:0007669"/>
    <property type="project" value="TreeGrafter"/>
</dbReference>
<accession>A0A927BQN9</accession>
<evidence type="ECO:0000313" key="4">
    <source>
        <dbReference type="EMBL" id="MBD2843784.1"/>
    </source>
</evidence>
<dbReference type="InterPro" id="IPR016162">
    <property type="entry name" value="Ald_DH_N"/>
</dbReference>
<dbReference type="SUPFAM" id="SSF53720">
    <property type="entry name" value="ALDH-like"/>
    <property type="match status" value="1"/>
</dbReference>
<dbReference type="Proteomes" id="UP000621560">
    <property type="component" value="Unassembled WGS sequence"/>
</dbReference>
<dbReference type="Gene3D" id="3.40.309.10">
    <property type="entry name" value="Aldehyde Dehydrogenase, Chain A, domain 2"/>
    <property type="match status" value="1"/>
</dbReference>